<dbReference type="EMBL" id="JOJR01000872">
    <property type="protein sequence ID" value="RCN33751.1"/>
    <property type="molecule type" value="Genomic_DNA"/>
</dbReference>
<reference evidence="1 2" key="1">
    <citation type="submission" date="2014-10" db="EMBL/GenBank/DDBJ databases">
        <title>Draft genome of the hookworm Ancylostoma caninum.</title>
        <authorList>
            <person name="Mitreva M."/>
        </authorList>
    </citation>
    <scope>NUCLEOTIDE SEQUENCE [LARGE SCALE GENOMIC DNA]</scope>
    <source>
        <strain evidence="1 2">Baltimore</strain>
    </source>
</reference>
<evidence type="ECO:0000313" key="2">
    <source>
        <dbReference type="Proteomes" id="UP000252519"/>
    </source>
</evidence>
<comment type="caution">
    <text evidence="1">The sequence shown here is derived from an EMBL/GenBank/DDBJ whole genome shotgun (WGS) entry which is preliminary data.</text>
</comment>
<accession>A0A368FNE6</accession>
<organism evidence="1 2">
    <name type="scientific">Ancylostoma caninum</name>
    <name type="common">Dog hookworm</name>
    <dbReference type="NCBI Taxonomy" id="29170"/>
    <lineage>
        <taxon>Eukaryota</taxon>
        <taxon>Metazoa</taxon>
        <taxon>Ecdysozoa</taxon>
        <taxon>Nematoda</taxon>
        <taxon>Chromadorea</taxon>
        <taxon>Rhabditida</taxon>
        <taxon>Rhabditina</taxon>
        <taxon>Rhabditomorpha</taxon>
        <taxon>Strongyloidea</taxon>
        <taxon>Ancylostomatidae</taxon>
        <taxon>Ancylostomatinae</taxon>
        <taxon>Ancylostoma</taxon>
    </lineage>
</organism>
<sequence length="247" mass="29360">MLLQLDRWTLGPLRQLSHSMYTLSYFKETYKDWSNHSTCSSCVSMLRLAYRAEIPRIMLYEARLTPYMMKRFMKAVKCSQVKVVEFDFISCDITCDVEQFVHFLELSKTHRLVMGGCYTEGIFREQLQQDAFIKEIDAVVTSYWEYPYPKDASEFFTVDGLLGLLNTWRHSRGTDVNLYMKVSLPVKSEKDIMDYIRRDHDRDRIPDSHPVHRQGNRYIFRRSPSGKMMYVKYKDGFMLINREEKPS</sequence>
<keyword evidence="2" id="KW-1185">Reference proteome</keyword>
<dbReference type="Proteomes" id="UP000252519">
    <property type="component" value="Unassembled WGS sequence"/>
</dbReference>
<dbReference type="AlphaFoldDB" id="A0A368FNE6"/>
<protein>
    <submittedName>
        <fullName evidence="1">Uncharacterized protein</fullName>
    </submittedName>
</protein>
<proteinExistence type="predicted"/>
<dbReference type="OrthoDB" id="10447954at2759"/>
<evidence type="ECO:0000313" key="1">
    <source>
        <dbReference type="EMBL" id="RCN33751.1"/>
    </source>
</evidence>
<name>A0A368FNE6_ANCCA</name>
<gene>
    <name evidence="1" type="ORF">ANCCAN_20408</name>
</gene>